<evidence type="ECO:0000256" key="4">
    <source>
        <dbReference type="ARBA" id="ARBA00022617"/>
    </source>
</evidence>
<evidence type="ECO:0000256" key="3">
    <source>
        <dbReference type="ARBA" id="ARBA00010617"/>
    </source>
</evidence>
<evidence type="ECO:0000256" key="9">
    <source>
        <dbReference type="RuleBase" id="RU000461"/>
    </source>
</evidence>
<evidence type="ECO:0000313" key="12">
    <source>
        <dbReference type="EMBL" id="UYV77786.1"/>
    </source>
</evidence>
<dbReference type="InterPro" id="IPR001128">
    <property type="entry name" value="Cyt_P450"/>
</dbReference>
<keyword evidence="5" id="KW-0256">Endoplasmic reticulum</keyword>
<keyword evidence="8 11" id="KW-0472">Membrane</keyword>
<keyword evidence="7 9" id="KW-0503">Monooxygenase</keyword>
<keyword evidence="9" id="KW-0560">Oxidoreductase</keyword>
<dbReference type="PROSITE" id="PS00086">
    <property type="entry name" value="CYTOCHROME_P450"/>
    <property type="match status" value="1"/>
</dbReference>
<evidence type="ECO:0000256" key="7">
    <source>
        <dbReference type="ARBA" id="ARBA00023033"/>
    </source>
</evidence>
<evidence type="ECO:0000256" key="10">
    <source>
        <dbReference type="SAM" id="MobiDB-lite"/>
    </source>
</evidence>
<keyword evidence="6 9" id="KW-0408">Iron</keyword>
<dbReference type="EMBL" id="CP092877">
    <property type="protein sequence ID" value="UYV77786.1"/>
    <property type="molecule type" value="Genomic_DNA"/>
</dbReference>
<comment type="similarity">
    <text evidence="3 9">Belongs to the cytochrome P450 family.</text>
</comment>
<sequence>MVENRLVMDDNARPHRAGVVDTFLQNHAIARMNWSARSPDQNPIEHKEEEEDHEDDSPIQFLGPAENENVNKRNPFAYLPFSVGLRNCIGELLLLLLSCPMKSFRCLHASLSQQQQCPLSWVCKAAVLGLCLFSVVAVSNEELQMSMHLYYSSRYLSWVCKAAVLGPLLFSVVVVMSNEEPQISMHLYHSSSNVHYLLLFLGKWVPLPRQKFAFAEQKVVLATILRRFKITSLIQRDKVHVVPELVLTAKPGLFMKFERRHCDLNNNLDLETRDEVLKIKGNWSEERKAFEKMERILTINYLITWR</sequence>
<evidence type="ECO:0000256" key="1">
    <source>
        <dbReference type="ARBA" id="ARBA00001971"/>
    </source>
</evidence>
<dbReference type="InterPro" id="IPR036396">
    <property type="entry name" value="Cyt_P450_sf"/>
</dbReference>
<dbReference type="SUPFAM" id="SSF48264">
    <property type="entry name" value="Cytochrome P450"/>
    <property type="match status" value="1"/>
</dbReference>
<dbReference type="InterPro" id="IPR036397">
    <property type="entry name" value="RNaseH_sf"/>
</dbReference>
<evidence type="ECO:0000256" key="8">
    <source>
        <dbReference type="ARBA" id="ARBA00023136"/>
    </source>
</evidence>
<feature type="transmembrane region" description="Helical" evidence="11">
    <location>
        <begin position="155"/>
        <end position="176"/>
    </location>
</feature>
<dbReference type="InterPro" id="IPR050196">
    <property type="entry name" value="Cytochrome_P450_Monoox"/>
</dbReference>
<dbReference type="InterPro" id="IPR017972">
    <property type="entry name" value="Cyt_P450_CS"/>
</dbReference>
<name>A0ABY6L9H7_9ARAC</name>
<evidence type="ECO:0000256" key="6">
    <source>
        <dbReference type="ARBA" id="ARBA00023004"/>
    </source>
</evidence>
<dbReference type="Gene3D" id="3.30.420.10">
    <property type="entry name" value="Ribonuclease H-like superfamily/Ribonuclease H"/>
    <property type="match status" value="1"/>
</dbReference>
<dbReference type="Proteomes" id="UP001235939">
    <property type="component" value="Chromosome 15"/>
</dbReference>
<feature type="region of interest" description="Disordered" evidence="10">
    <location>
        <begin position="35"/>
        <end position="67"/>
    </location>
</feature>
<keyword evidence="4 9" id="KW-0349">Heme</keyword>
<keyword evidence="9" id="KW-0479">Metal-binding</keyword>
<protein>
    <submittedName>
        <fullName evidence="12">MAP4K1</fullName>
    </submittedName>
</protein>
<dbReference type="Pfam" id="PF00067">
    <property type="entry name" value="p450"/>
    <property type="match status" value="1"/>
</dbReference>
<evidence type="ECO:0000256" key="5">
    <source>
        <dbReference type="ARBA" id="ARBA00022824"/>
    </source>
</evidence>
<evidence type="ECO:0000256" key="11">
    <source>
        <dbReference type="SAM" id="Phobius"/>
    </source>
</evidence>
<gene>
    <name evidence="12" type="ORF">LAZ67_15002248</name>
</gene>
<proteinExistence type="inferred from homology"/>
<dbReference type="PANTHER" id="PTHR24291">
    <property type="entry name" value="CYTOCHROME P450 FAMILY 4"/>
    <property type="match status" value="1"/>
</dbReference>
<dbReference type="Gene3D" id="1.10.630.10">
    <property type="entry name" value="Cytochrome P450"/>
    <property type="match status" value="1"/>
</dbReference>
<accession>A0ABY6L9H7</accession>
<reference evidence="12 13" key="1">
    <citation type="submission" date="2022-01" db="EMBL/GenBank/DDBJ databases">
        <title>A chromosomal length assembly of Cordylochernes scorpioides.</title>
        <authorList>
            <person name="Zeh D."/>
            <person name="Zeh J."/>
        </authorList>
    </citation>
    <scope>NUCLEOTIDE SEQUENCE [LARGE SCALE GENOMIC DNA]</scope>
    <source>
        <strain evidence="12">IN4F17</strain>
        <tissue evidence="12">Whole Body</tissue>
    </source>
</reference>
<dbReference type="PANTHER" id="PTHR24291:SF189">
    <property type="entry name" value="CYTOCHROME P450 4C3-RELATED"/>
    <property type="match status" value="1"/>
</dbReference>
<comment type="subcellular location">
    <subcellularLocation>
        <location evidence="2">Endoplasmic reticulum membrane</location>
    </subcellularLocation>
</comment>
<keyword evidence="13" id="KW-1185">Reference proteome</keyword>
<evidence type="ECO:0000313" key="13">
    <source>
        <dbReference type="Proteomes" id="UP001235939"/>
    </source>
</evidence>
<keyword evidence="11" id="KW-1133">Transmembrane helix</keyword>
<feature type="compositionally biased region" description="Acidic residues" evidence="10">
    <location>
        <begin position="48"/>
        <end position="57"/>
    </location>
</feature>
<organism evidence="12 13">
    <name type="scientific">Cordylochernes scorpioides</name>
    <dbReference type="NCBI Taxonomy" id="51811"/>
    <lineage>
        <taxon>Eukaryota</taxon>
        <taxon>Metazoa</taxon>
        <taxon>Ecdysozoa</taxon>
        <taxon>Arthropoda</taxon>
        <taxon>Chelicerata</taxon>
        <taxon>Arachnida</taxon>
        <taxon>Pseudoscorpiones</taxon>
        <taxon>Cheliferoidea</taxon>
        <taxon>Chernetidae</taxon>
        <taxon>Cordylochernes</taxon>
    </lineage>
</organism>
<evidence type="ECO:0000256" key="2">
    <source>
        <dbReference type="ARBA" id="ARBA00004586"/>
    </source>
</evidence>
<keyword evidence="11" id="KW-0812">Transmembrane</keyword>
<comment type="cofactor">
    <cofactor evidence="1">
        <name>heme</name>
        <dbReference type="ChEBI" id="CHEBI:30413"/>
    </cofactor>
</comment>